<sequence>MLKKIKVLRKKLIRWYKDSEKFFHLLVGLPSYEKYIEYHKKYHPNCKPKSRKEFFLDSQDKRYGKNGSKKCC</sequence>
<comment type="caution">
    <text evidence="2">The sequence shown here is derived from an EMBL/GenBank/DDBJ whole genome shotgun (WGS) entry which is preliminary data.</text>
</comment>
<dbReference type="InterPro" id="IPR007423">
    <property type="entry name" value="Sel_put"/>
</dbReference>
<gene>
    <name evidence="1" type="ORF">DCO61_10045</name>
    <name evidence="2" type="ORF">LS64_002700</name>
</gene>
<dbReference type="Pfam" id="PF04328">
    <property type="entry name" value="Sel_put"/>
    <property type="match status" value="1"/>
</dbReference>
<dbReference type="PANTHER" id="PTHR38453:SF1">
    <property type="entry name" value="CYTOPLASMIC PROTEIN"/>
    <property type="match status" value="1"/>
</dbReference>
<evidence type="ECO:0000313" key="2">
    <source>
        <dbReference type="EMBL" id="TLD95281.1"/>
    </source>
</evidence>
<dbReference type="STRING" id="1548018.LS64_08025"/>
<evidence type="ECO:0000313" key="3">
    <source>
        <dbReference type="Proteomes" id="UP000029714"/>
    </source>
</evidence>
<organism evidence="2 3">
    <name type="scientific">Helicobacter saguini</name>
    <dbReference type="NCBI Taxonomy" id="1548018"/>
    <lineage>
        <taxon>Bacteria</taxon>
        <taxon>Pseudomonadati</taxon>
        <taxon>Campylobacterota</taxon>
        <taxon>Epsilonproteobacteria</taxon>
        <taxon>Campylobacterales</taxon>
        <taxon>Helicobacteraceae</taxon>
        <taxon>Helicobacter</taxon>
    </lineage>
</organism>
<dbReference type="EMBL" id="QBIU01000002">
    <property type="protein sequence ID" value="MWV70331.1"/>
    <property type="molecule type" value="Genomic_DNA"/>
</dbReference>
<dbReference type="RefSeq" id="WP_034572109.1">
    <property type="nucleotide sequence ID" value="NZ_JRMP02000003.1"/>
</dbReference>
<dbReference type="Proteomes" id="UP000029714">
    <property type="component" value="Unassembled WGS sequence"/>
</dbReference>
<keyword evidence="3" id="KW-1185">Reference proteome</keyword>
<evidence type="ECO:0000313" key="1">
    <source>
        <dbReference type="EMBL" id="MWV70331.1"/>
    </source>
</evidence>
<reference evidence="2 3" key="2">
    <citation type="journal article" date="2016" name="Infect. Immun.">
        <title>Helicobacter saguini, a Novel Helicobacter Isolated from Cotton-Top Tamarins with Ulcerative Colitis, Has Proinflammatory Properties and Induces Typhlocolitis and Dysplasia in Gnotobiotic IL-10-/- Mice.</title>
        <authorList>
            <person name="Shen Z."/>
            <person name="Mannion A."/>
            <person name="Whary M.T."/>
            <person name="Muthupalani S."/>
            <person name="Sheh A."/>
            <person name="Feng Y."/>
            <person name="Gong G."/>
            <person name="Vandamme P."/>
            <person name="Holcombe H.R."/>
            <person name="Paster B.J."/>
            <person name="Fox J.G."/>
        </authorList>
    </citation>
    <scope>NUCLEOTIDE SEQUENCE [LARGE SCALE GENOMIC DNA]</scope>
    <source>
        <strain evidence="2 3">MIT 97-6194</strain>
    </source>
</reference>
<dbReference type="Proteomes" id="UP000477070">
    <property type="component" value="Unassembled WGS sequence"/>
</dbReference>
<dbReference type="AlphaFoldDB" id="A0A347VQ11"/>
<dbReference type="EMBL" id="JRMP02000003">
    <property type="protein sequence ID" value="TLD95281.1"/>
    <property type="molecule type" value="Genomic_DNA"/>
</dbReference>
<protein>
    <submittedName>
        <fullName evidence="1">Putative selenoprotein</fullName>
    </submittedName>
    <submittedName>
        <fullName evidence="2">YbdD/YjiX family protein</fullName>
    </submittedName>
</protein>
<evidence type="ECO:0000313" key="4">
    <source>
        <dbReference type="Proteomes" id="UP000477070"/>
    </source>
</evidence>
<accession>A0A347VQ11</accession>
<proteinExistence type="predicted"/>
<dbReference type="PANTHER" id="PTHR38453">
    <property type="entry name" value="CYTOPLASMIC PROTEIN-RELATED"/>
    <property type="match status" value="1"/>
</dbReference>
<reference evidence="2 3" key="1">
    <citation type="journal article" date="2014" name="Genome Announc.">
        <title>Draft genome sequences of eight enterohepatic helicobacter species isolated from both laboratory and wild rodents.</title>
        <authorList>
            <person name="Sheh A."/>
            <person name="Shen Z."/>
            <person name="Fox J.G."/>
        </authorList>
    </citation>
    <scope>NUCLEOTIDE SEQUENCE [LARGE SCALE GENOMIC DNA]</scope>
    <source>
        <strain evidence="2 3">MIT 97-6194</strain>
    </source>
</reference>
<name>A0A347VQ11_9HELI</name>
<reference evidence="2" key="3">
    <citation type="submission" date="2018-04" db="EMBL/GenBank/DDBJ databases">
        <authorList>
            <person name="Sheh A."/>
            <person name="Shen Z."/>
            <person name="Mannion A.J."/>
            <person name="Fox J.G."/>
        </authorList>
    </citation>
    <scope>NUCLEOTIDE SEQUENCE</scope>
    <source>
        <strain evidence="2">MIT 97-6194</strain>
    </source>
</reference>
<reference evidence="1 4" key="4">
    <citation type="submission" date="2019-12" db="EMBL/GenBank/DDBJ databases">
        <title>Multi-Generational Helicobacter saguini Isolates.</title>
        <authorList>
            <person name="Mannion A."/>
            <person name="Shen Z."/>
            <person name="Fox J.G."/>
        </authorList>
    </citation>
    <scope>NUCLEOTIDE SEQUENCE [LARGE SCALE GENOMIC DNA]</scope>
    <source>
        <strain evidence="1">16-048</strain>
        <strain evidence="4">16-048 (F4)</strain>
    </source>
</reference>